<keyword evidence="1" id="KW-0732">Signal</keyword>
<reference evidence="4" key="1">
    <citation type="journal article" date="2015" name="Nat. Genet.">
        <title>The genome and transcriptome of the zoonotic hookworm Ancylostoma ceylanicum identify infection-specific gene families.</title>
        <authorList>
            <person name="Schwarz E.M."/>
            <person name="Hu Y."/>
            <person name="Antoshechkin I."/>
            <person name="Miller M.M."/>
            <person name="Sternberg P.W."/>
            <person name="Aroian R.V."/>
        </authorList>
    </citation>
    <scope>NUCLEOTIDE SEQUENCE</scope>
    <source>
        <strain evidence="4">HY135</strain>
    </source>
</reference>
<feature type="chain" id="PRO_5001489401" description="VWFA domain-containing protein" evidence="1">
    <location>
        <begin position="17"/>
        <end position="215"/>
    </location>
</feature>
<dbReference type="OrthoDB" id="5869583at2759"/>
<dbReference type="SUPFAM" id="SSF53300">
    <property type="entry name" value="vWA-like"/>
    <property type="match status" value="1"/>
</dbReference>
<evidence type="ECO:0000313" key="3">
    <source>
        <dbReference type="EMBL" id="EYC15102.1"/>
    </source>
</evidence>
<feature type="signal peptide" evidence="1">
    <location>
        <begin position="1"/>
        <end position="16"/>
    </location>
</feature>
<dbReference type="PANTHER" id="PTHR31024">
    <property type="entry name" value="C-TYPE LECTIN"/>
    <property type="match status" value="1"/>
</dbReference>
<dbReference type="PANTHER" id="PTHR31024:SF13">
    <property type="entry name" value="C-TYPE LECTIN DOMAIN-CONTAINING PROTEIN 160"/>
    <property type="match status" value="1"/>
</dbReference>
<evidence type="ECO:0000256" key="1">
    <source>
        <dbReference type="SAM" id="SignalP"/>
    </source>
</evidence>
<dbReference type="GO" id="GO:0045087">
    <property type="term" value="P:innate immune response"/>
    <property type="evidence" value="ECO:0007669"/>
    <property type="project" value="TreeGrafter"/>
</dbReference>
<dbReference type="Proteomes" id="UP000024635">
    <property type="component" value="Unassembled WGS sequence"/>
</dbReference>
<evidence type="ECO:0000313" key="4">
    <source>
        <dbReference type="Proteomes" id="UP000024635"/>
    </source>
</evidence>
<dbReference type="AlphaFoldDB" id="A0A016UJV3"/>
<dbReference type="Gene3D" id="3.40.50.410">
    <property type="entry name" value="von Willebrand factor, type A domain"/>
    <property type="match status" value="1"/>
</dbReference>
<dbReference type="Pfam" id="PF00092">
    <property type="entry name" value="VWA"/>
    <property type="match status" value="1"/>
</dbReference>
<dbReference type="PROSITE" id="PS50234">
    <property type="entry name" value="VWFA"/>
    <property type="match status" value="1"/>
</dbReference>
<accession>A0A016UJV3</accession>
<keyword evidence="4" id="KW-1185">Reference proteome</keyword>
<evidence type="ECO:0000259" key="2">
    <source>
        <dbReference type="PROSITE" id="PS50234"/>
    </source>
</evidence>
<sequence length="215" mass="22996">MRIVILLTTLTGFVLTEDPSCTPSKIWLDVVIVIDTSVGMSNAGVTQVLADISSVFGETIIAQGEGEHSRVAVVTYDSKAEVRHSLTDFKSTEEMMEAIWDIPCSSETVSNLKAGLMKAQEAIKHGRAGGQRSNVRSAIIIYASDFRAGDVNDADQLANEIKINGTDIVAVAFDQGGKLHALDGLEKIASPGLFFKSTVDHLSGEIQAALCNMLL</sequence>
<organism evidence="3 4">
    <name type="scientific">Ancylostoma ceylanicum</name>
    <dbReference type="NCBI Taxonomy" id="53326"/>
    <lineage>
        <taxon>Eukaryota</taxon>
        <taxon>Metazoa</taxon>
        <taxon>Ecdysozoa</taxon>
        <taxon>Nematoda</taxon>
        <taxon>Chromadorea</taxon>
        <taxon>Rhabditida</taxon>
        <taxon>Rhabditina</taxon>
        <taxon>Rhabditomorpha</taxon>
        <taxon>Strongyloidea</taxon>
        <taxon>Ancylostomatidae</taxon>
        <taxon>Ancylostomatinae</taxon>
        <taxon>Ancylostoma</taxon>
    </lineage>
</organism>
<dbReference type="SMART" id="SM00327">
    <property type="entry name" value="VWA"/>
    <property type="match status" value="1"/>
</dbReference>
<comment type="caution">
    <text evidence="3">The sequence shown here is derived from an EMBL/GenBank/DDBJ whole genome shotgun (WGS) entry which is preliminary data.</text>
</comment>
<gene>
    <name evidence="3" type="primary">Acey_s0038.g3632</name>
    <name evidence="3" type="ORF">Y032_0038g3632</name>
</gene>
<name>A0A016UJV3_9BILA</name>
<proteinExistence type="predicted"/>
<dbReference type="InterPro" id="IPR002035">
    <property type="entry name" value="VWF_A"/>
</dbReference>
<protein>
    <recommendedName>
        <fullName evidence="2">VWFA domain-containing protein</fullName>
    </recommendedName>
</protein>
<feature type="domain" description="VWFA" evidence="2">
    <location>
        <begin position="29"/>
        <end position="190"/>
    </location>
</feature>
<dbReference type="EMBL" id="JARK01001374">
    <property type="protein sequence ID" value="EYC15102.1"/>
    <property type="molecule type" value="Genomic_DNA"/>
</dbReference>
<dbReference type="InterPro" id="IPR036465">
    <property type="entry name" value="vWFA_dom_sf"/>
</dbReference>